<dbReference type="PANTHER" id="PTHR43760">
    <property type="entry name" value="ENDORIBONUCLEASE-RELATED"/>
    <property type="match status" value="1"/>
</dbReference>
<dbReference type="Proteomes" id="UP001442841">
    <property type="component" value="Chromosome"/>
</dbReference>
<evidence type="ECO:0000313" key="3">
    <source>
        <dbReference type="Proteomes" id="UP001442841"/>
    </source>
</evidence>
<feature type="domain" description="Endoribonuclease L-PSP/chorismate mutase-like" evidence="1">
    <location>
        <begin position="4"/>
        <end position="128"/>
    </location>
</feature>
<dbReference type="RefSeq" id="WP_425309166.1">
    <property type="nucleotide sequence ID" value="NZ_CP154795.1"/>
</dbReference>
<evidence type="ECO:0000259" key="1">
    <source>
        <dbReference type="Pfam" id="PF14588"/>
    </source>
</evidence>
<dbReference type="InterPro" id="IPR013813">
    <property type="entry name" value="Endoribo_LPSP/chorism_mut-like"/>
</dbReference>
<gene>
    <name evidence="2" type="ORF">AADG42_10495</name>
</gene>
<dbReference type="SUPFAM" id="SSF55298">
    <property type="entry name" value="YjgF-like"/>
    <property type="match status" value="1"/>
</dbReference>
<proteinExistence type="predicted"/>
<keyword evidence="3" id="KW-1185">Reference proteome</keyword>
<evidence type="ECO:0000313" key="2">
    <source>
        <dbReference type="EMBL" id="XAN07711.1"/>
    </source>
</evidence>
<accession>A0ABZ3FNS8</accession>
<reference evidence="2 3" key="1">
    <citation type="submission" date="2024-04" db="EMBL/GenBank/DDBJ databases">
        <title>Isolation of an actinomycete strain from pig manure.</title>
        <authorList>
            <person name="Gong T."/>
            <person name="Yu Z."/>
            <person name="An M."/>
            <person name="Wei C."/>
            <person name="Yang W."/>
            <person name="Liu L."/>
        </authorList>
    </citation>
    <scope>NUCLEOTIDE SEQUENCE [LARGE SCALE GENOMIC DNA]</scope>
    <source>
        <strain evidence="2 3">ZF39</strain>
    </source>
</reference>
<sequence length="150" mass="15627">MSVEARLEELGYPLPALRPAAGNYRGYVQVGDLLFTSGQGADGHVGRIGESATIEEGYAAARASVLNVLAQVRQGLGSLDRVAKIVKLNGYINATPDFKDTPSVLNGASDLLVDAFGSEIGSHARSAIGAGHLPKGFIVELELVVQVKPA</sequence>
<dbReference type="EMBL" id="CP154795">
    <property type="protein sequence ID" value="XAN07711.1"/>
    <property type="molecule type" value="Genomic_DNA"/>
</dbReference>
<dbReference type="PANTHER" id="PTHR43760:SF1">
    <property type="entry name" value="ENDORIBONUCLEASE L-PSP_CHORISMATE MUTASE-LIKE DOMAIN-CONTAINING PROTEIN"/>
    <property type="match status" value="1"/>
</dbReference>
<dbReference type="CDD" id="cd02199">
    <property type="entry name" value="YjgF_YER057c_UK114_like_1"/>
    <property type="match status" value="1"/>
</dbReference>
<dbReference type="Gene3D" id="3.30.1330.40">
    <property type="entry name" value="RutC-like"/>
    <property type="match status" value="1"/>
</dbReference>
<organism evidence="2 3">
    <name type="scientific">Ammonicoccus fulvus</name>
    <dbReference type="NCBI Taxonomy" id="3138240"/>
    <lineage>
        <taxon>Bacteria</taxon>
        <taxon>Bacillati</taxon>
        <taxon>Actinomycetota</taxon>
        <taxon>Actinomycetes</taxon>
        <taxon>Propionibacteriales</taxon>
        <taxon>Propionibacteriaceae</taxon>
        <taxon>Ammonicoccus</taxon>
    </lineage>
</organism>
<protein>
    <submittedName>
        <fullName evidence="2">RidA family protein</fullName>
    </submittedName>
</protein>
<name>A0ABZ3FNS8_9ACTN</name>
<dbReference type="InterPro" id="IPR035959">
    <property type="entry name" value="RutC-like_sf"/>
</dbReference>
<dbReference type="Pfam" id="PF14588">
    <property type="entry name" value="YjgF_endoribonc"/>
    <property type="match status" value="1"/>
</dbReference>